<dbReference type="EMBL" id="JAWWNJ010000036">
    <property type="protein sequence ID" value="KAK7023287.1"/>
    <property type="molecule type" value="Genomic_DNA"/>
</dbReference>
<keyword evidence="2" id="KW-1133">Transmembrane helix</keyword>
<feature type="transmembrane region" description="Helical" evidence="2">
    <location>
        <begin position="171"/>
        <end position="192"/>
    </location>
</feature>
<evidence type="ECO:0000256" key="2">
    <source>
        <dbReference type="SAM" id="Phobius"/>
    </source>
</evidence>
<feature type="transmembrane region" description="Helical" evidence="2">
    <location>
        <begin position="47"/>
        <end position="65"/>
    </location>
</feature>
<dbReference type="Proteomes" id="UP001362999">
    <property type="component" value="Unassembled WGS sequence"/>
</dbReference>
<proteinExistence type="predicted"/>
<comment type="caution">
    <text evidence="3">The sequence shown here is derived from an EMBL/GenBank/DDBJ whole genome shotgun (WGS) entry which is preliminary data.</text>
</comment>
<feature type="transmembrane region" description="Helical" evidence="2">
    <location>
        <begin position="225"/>
        <end position="243"/>
    </location>
</feature>
<evidence type="ECO:0000313" key="3">
    <source>
        <dbReference type="EMBL" id="KAK7023287.1"/>
    </source>
</evidence>
<feature type="region of interest" description="Disordered" evidence="1">
    <location>
        <begin position="444"/>
        <end position="465"/>
    </location>
</feature>
<evidence type="ECO:0000256" key="1">
    <source>
        <dbReference type="SAM" id="MobiDB-lite"/>
    </source>
</evidence>
<evidence type="ECO:0008006" key="5">
    <source>
        <dbReference type="Google" id="ProtNLM"/>
    </source>
</evidence>
<feature type="transmembrane region" description="Helical" evidence="2">
    <location>
        <begin position="72"/>
        <end position="92"/>
    </location>
</feature>
<evidence type="ECO:0000313" key="4">
    <source>
        <dbReference type="Proteomes" id="UP001362999"/>
    </source>
</evidence>
<reference evidence="3 4" key="1">
    <citation type="journal article" date="2024" name="J Genomics">
        <title>Draft genome sequencing and assembly of Favolaschia claudopus CIRM-BRFM 2984 isolated from oak limbs.</title>
        <authorList>
            <person name="Navarro D."/>
            <person name="Drula E."/>
            <person name="Chaduli D."/>
            <person name="Cazenave R."/>
            <person name="Ahrendt S."/>
            <person name="Wang J."/>
            <person name="Lipzen A."/>
            <person name="Daum C."/>
            <person name="Barry K."/>
            <person name="Grigoriev I.V."/>
            <person name="Favel A."/>
            <person name="Rosso M.N."/>
            <person name="Martin F."/>
        </authorList>
    </citation>
    <scope>NUCLEOTIDE SEQUENCE [LARGE SCALE GENOMIC DNA]</scope>
    <source>
        <strain evidence="3 4">CIRM-BRFM 2984</strain>
    </source>
</reference>
<protein>
    <recommendedName>
        <fullName evidence="5">TLC domain-containing protein</fullName>
    </recommendedName>
</protein>
<feature type="transmembrane region" description="Helical" evidence="2">
    <location>
        <begin position="144"/>
        <end position="164"/>
    </location>
</feature>
<name>A0AAW0BB56_9AGAR</name>
<feature type="transmembrane region" description="Helical" evidence="2">
    <location>
        <begin position="198"/>
        <end position="218"/>
    </location>
</feature>
<organism evidence="3 4">
    <name type="scientific">Favolaschia claudopus</name>
    <dbReference type="NCBI Taxonomy" id="2862362"/>
    <lineage>
        <taxon>Eukaryota</taxon>
        <taxon>Fungi</taxon>
        <taxon>Dikarya</taxon>
        <taxon>Basidiomycota</taxon>
        <taxon>Agaricomycotina</taxon>
        <taxon>Agaricomycetes</taxon>
        <taxon>Agaricomycetidae</taxon>
        <taxon>Agaricales</taxon>
        <taxon>Marasmiineae</taxon>
        <taxon>Mycenaceae</taxon>
        <taxon>Favolaschia</taxon>
    </lineage>
</organism>
<gene>
    <name evidence="3" type="ORF">R3P38DRAFT_1103752</name>
</gene>
<dbReference type="AlphaFoldDB" id="A0AAW0BB56"/>
<keyword evidence="4" id="KW-1185">Reference proteome</keyword>
<keyword evidence="2" id="KW-0812">Transmembrane</keyword>
<keyword evidence="2" id="KW-0472">Membrane</keyword>
<accession>A0AAW0BB56</accession>
<sequence>MLDFLGVVRVPVDNGVVLNLTTSTSASSSVGLVSLTPLLSASLKTTYLPALTTLLAAYPALAPHFPNVRQRAWIITTIASLLMTLSAVPFFLDFVRHSGVGSIAFQDDLGVVPRMQLAVPVNRFFQAYLTADMIVGGLCYRSQIGFLTGWIHHIVYLGIVEVAIRCQWAHFFCLAAFMELPTFLLGLSTLLPALRSNALFALTFFATRICFHVVLMTACAMTNTLRIPACILLSVFPLHVMWFKGCVAGFIRRYKAGKLAAKAAEGIVVVPASSSSPTISTAASTTSNVHPLTHYSSSAVSTSTLPVHGAEWIARRLRAASSALLERGSPAVRWLGGPGAWVGGGGGEERMMMVGPRGWLARGRDHGRWGVRKAILERLSRPRRPIRPRATMMARRVSARLLEVVRGPVLDAVRGPVLDAVRGPVLEVVRGERVMGYVRGLQNGSGGERVEVETRPVQPGEVEVQ</sequence>